<accession>A0A285EA53</accession>
<dbReference type="EMBL" id="OBDO01000003">
    <property type="protein sequence ID" value="SNX95850.1"/>
    <property type="molecule type" value="Genomic_DNA"/>
</dbReference>
<proteinExistence type="predicted"/>
<sequence>MRNQGQVTEAVPAAPADHSGWVHDAGALPAALPHDVLAPFRVYADGGRDVAVVGVSPLFARAWRPLGYDRVPTVSLRARS</sequence>
<reference evidence="1 2" key="1">
    <citation type="submission" date="2017-09" db="EMBL/GenBank/DDBJ databases">
        <authorList>
            <person name="Ehlers B."/>
            <person name="Leendertz F.H."/>
        </authorList>
    </citation>
    <scope>NUCLEOTIDE SEQUENCE [LARGE SCALE GENOMIC DNA]</scope>
    <source>
        <strain evidence="1 2">DSM 46844</strain>
    </source>
</reference>
<keyword evidence="2" id="KW-1185">Reference proteome</keyword>
<dbReference type="RefSeq" id="WP_101811051.1">
    <property type="nucleotide sequence ID" value="NZ_JACHXB010000004.1"/>
</dbReference>
<protein>
    <submittedName>
        <fullName evidence="1">Uncharacterized protein</fullName>
    </submittedName>
</protein>
<evidence type="ECO:0000313" key="2">
    <source>
        <dbReference type="Proteomes" id="UP000219514"/>
    </source>
</evidence>
<evidence type="ECO:0000313" key="1">
    <source>
        <dbReference type="EMBL" id="SNX95850.1"/>
    </source>
</evidence>
<gene>
    <name evidence="1" type="ORF">SAMN06893097_10318</name>
</gene>
<organism evidence="1 2">
    <name type="scientific">Geodermatophilus sabuli</name>
    <dbReference type="NCBI Taxonomy" id="1564158"/>
    <lineage>
        <taxon>Bacteria</taxon>
        <taxon>Bacillati</taxon>
        <taxon>Actinomycetota</taxon>
        <taxon>Actinomycetes</taxon>
        <taxon>Geodermatophilales</taxon>
        <taxon>Geodermatophilaceae</taxon>
        <taxon>Geodermatophilus</taxon>
    </lineage>
</organism>
<name>A0A285EA53_9ACTN</name>
<dbReference type="Proteomes" id="UP000219514">
    <property type="component" value="Unassembled WGS sequence"/>
</dbReference>
<dbReference type="AlphaFoldDB" id="A0A285EA53"/>